<dbReference type="InterPro" id="IPR043128">
    <property type="entry name" value="Rev_trsase/Diguanyl_cyclase"/>
</dbReference>
<accession>A0A218UL05</accession>
<dbReference type="AlphaFoldDB" id="A0A218UL05"/>
<evidence type="ECO:0008006" key="3">
    <source>
        <dbReference type="Google" id="ProtNLM"/>
    </source>
</evidence>
<name>A0A218UL05_9PASE</name>
<evidence type="ECO:0000313" key="2">
    <source>
        <dbReference type="Proteomes" id="UP000197619"/>
    </source>
</evidence>
<dbReference type="Gene3D" id="3.30.70.270">
    <property type="match status" value="1"/>
</dbReference>
<comment type="caution">
    <text evidence="1">The sequence shown here is derived from an EMBL/GenBank/DDBJ whole genome shotgun (WGS) entry which is preliminary data.</text>
</comment>
<gene>
    <name evidence="1" type="ORF">RLOC_00001612</name>
</gene>
<reference evidence="1 2" key="1">
    <citation type="submission" date="2017-05" db="EMBL/GenBank/DDBJ databases">
        <title>Genome of assembly of the Bengalese finch, Lonchura striata domestica.</title>
        <authorList>
            <person name="Colquitt B.M."/>
            <person name="Brainard M.S."/>
        </authorList>
    </citation>
    <scope>NUCLEOTIDE SEQUENCE [LARGE SCALE GENOMIC DNA]</scope>
    <source>
        <strain evidence="1">White83orange57</strain>
    </source>
</reference>
<keyword evidence="2" id="KW-1185">Reference proteome</keyword>
<dbReference type="Proteomes" id="UP000197619">
    <property type="component" value="Unassembled WGS sequence"/>
</dbReference>
<evidence type="ECO:0000313" key="1">
    <source>
        <dbReference type="EMBL" id="OWK54467.1"/>
    </source>
</evidence>
<sequence>MHIPEYNQIVSLLYLVTHKKNDFHLGPVQQQAFAQIKQEIAHAVALGPVRTGPEALGFDVPGHSWNTFLTAALEESKAFLPCPQEMPFADGAAVLCPSSAHGLSLPVVTARTRSRTVTKLPEHCGLTATAGLARRGPQNWDPR</sequence>
<protein>
    <recommendedName>
        <fullName evidence="3">Reverse transcriptase/retrotransposon-derived protein RNase H-like domain-containing protein</fullName>
    </recommendedName>
</protein>
<organism evidence="1 2">
    <name type="scientific">Lonchura striata</name>
    <name type="common">white-rumped munia</name>
    <dbReference type="NCBI Taxonomy" id="40157"/>
    <lineage>
        <taxon>Eukaryota</taxon>
        <taxon>Metazoa</taxon>
        <taxon>Chordata</taxon>
        <taxon>Craniata</taxon>
        <taxon>Vertebrata</taxon>
        <taxon>Euteleostomi</taxon>
        <taxon>Archelosauria</taxon>
        <taxon>Archosauria</taxon>
        <taxon>Dinosauria</taxon>
        <taxon>Saurischia</taxon>
        <taxon>Theropoda</taxon>
        <taxon>Coelurosauria</taxon>
        <taxon>Aves</taxon>
        <taxon>Neognathae</taxon>
        <taxon>Neoaves</taxon>
        <taxon>Telluraves</taxon>
        <taxon>Australaves</taxon>
        <taxon>Passeriformes</taxon>
        <taxon>Passeroidea</taxon>
        <taxon>Estrildidae</taxon>
        <taxon>Estrildinae</taxon>
        <taxon>Lonchura</taxon>
    </lineage>
</organism>
<proteinExistence type="predicted"/>
<dbReference type="EMBL" id="MUZQ01000239">
    <property type="protein sequence ID" value="OWK54467.1"/>
    <property type="molecule type" value="Genomic_DNA"/>
</dbReference>